<dbReference type="InterPro" id="IPR036259">
    <property type="entry name" value="MFS_trans_sf"/>
</dbReference>
<feature type="transmembrane region" description="Helical" evidence="5">
    <location>
        <begin position="109"/>
        <end position="131"/>
    </location>
</feature>
<dbReference type="PROSITE" id="PS50850">
    <property type="entry name" value="MFS"/>
    <property type="match status" value="1"/>
</dbReference>
<gene>
    <name evidence="7" type="ORF">PRZ01_05660</name>
</gene>
<feature type="transmembrane region" description="Helical" evidence="5">
    <location>
        <begin position="361"/>
        <end position="379"/>
    </location>
</feature>
<comment type="subcellular location">
    <subcellularLocation>
        <location evidence="1">Membrane</location>
        <topology evidence="1">Multi-pass membrane protein</topology>
    </subcellularLocation>
</comment>
<dbReference type="PANTHER" id="PTHR23508:SF10">
    <property type="entry name" value="CARBOXYLIC ACID TRANSPORTER PROTEIN HOMOLOG"/>
    <property type="match status" value="1"/>
</dbReference>
<organism evidence="7 8">
    <name type="scientific">Roseateles koreensis</name>
    <dbReference type="NCBI Taxonomy" id="2987526"/>
    <lineage>
        <taxon>Bacteria</taxon>
        <taxon>Pseudomonadati</taxon>
        <taxon>Pseudomonadota</taxon>
        <taxon>Betaproteobacteria</taxon>
        <taxon>Burkholderiales</taxon>
        <taxon>Sphaerotilaceae</taxon>
        <taxon>Roseateles</taxon>
    </lineage>
</organism>
<keyword evidence="8" id="KW-1185">Reference proteome</keyword>
<dbReference type="SUPFAM" id="SSF103473">
    <property type="entry name" value="MFS general substrate transporter"/>
    <property type="match status" value="1"/>
</dbReference>
<feature type="domain" description="Major facilitator superfamily (MFS) profile" evidence="6">
    <location>
        <begin position="16"/>
        <end position="414"/>
    </location>
</feature>
<feature type="transmembrane region" description="Helical" evidence="5">
    <location>
        <begin position="21"/>
        <end position="44"/>
    </location>
</feature>
<dbReference type="Proteomes" id="UP001219862">
    <property type="component" value="Unassembled WGS sequence"/>
</dbReference>
<sequence length="424" mass="44978">MSDIHSKALPGISRAAWKVALLAGMASYLDAGAIVTNGTALVLYKESFGLSLGQIGELSAMLTFLFAFGALFGGRMGDRFGRRIVFTITMLGLTLGTALMAFATQVWMLYAATAIIGLCIGADLPVSMAMIAEEAPQGAKGRLVAFSHVLWMIAICTVQALQVLVGDMGAMGARIMWLHLLMVAVAVLVLRSTLPESREWKAARHRLDASAHDGATREDLGTLKQLLRGPFLPPLVALALFYGVANLSANTGGQFATLLYTEGAGVSVSTAGAIGVTVLIVSVISAVIFMRVIDKPSRMTWFLIGGLLYVAGQSVPLIFGVNQTTLMCWQFLQAVGGAFAGEPMWKIWSQELFPTLLRSTAQGITTFFTRILAAMAALVTPQLIVSGPSTLFAVLTAAVAFTTVIGWTWIGQMPIVDSESPPLG</sequence>
<dbReference type="Gene3D" id="1.20.1250.20">
    <property type="entry name" value="MFS general substrate transporter like domains"/>
    <property type="match status" value="1"/>
</dbReference>
<feature type="transmembrane region" description="Helical" evidence="5">
    <location>
        <begin position="84"/>
        <end position="103"/>
    </location>
</feature>
<evidence type="ECO:0000313" key="8">
    <source>
        <dbReference type="Proteomes" id="UP001219862"/>
    </source>
</evidence>
<evidence type="ECO:0000256" key="5">
    <source>
        <dbReference type="SAM" id="Phobius"/>
    </source>
</evidence>
<keyword evidence="3 5" id="KW-1133">Transmembrane helix</keyword>
<evidence type="ECO:0000256" key="4">
    <source>
        <dbReference type="ARBA" id="ARBA00023136"/>
    </source>
</evidence>
<feature type="transmembrane region" description="Helical" evidence="5">
    <location>
        <begin position="391"/>
        <end position="410"/>
    </location>
</feature>
<dbReference type="EMBL" id="JAQQXS010000004">
    <property type="protein sequence ID" value="MDC8784672.1"/>
    <property type="molecule type" value="Genomic_DNA"/>
</dbReference>
<feature type="transmembrane region" description="Helical" evidence="5">
    <location>
        <begin position="265"/>
        <end position="289"/>
    </location>
</feature>
<feature type="transmembrane region" description="Helical" evidence="5">
    <location>
        <begin position="143"/>
        <end position="164"/>
    </location>
</feature>
<dbReference type="InterPro" id="IPR011701">
    <property type="entry name" value="MFS"/>
</dbReference>
<feature type="transmembrane region" description="Helical" evidence="5">
    <location>
        <begin position="301"/>
        <end position="321"/>
    </location>
</feature>
<proteinExistence type="predicted"/>
<feature type="transmembrane region" description="Helical" evidence="5">
    <location>
        <begin position="226"/>
        <end position="245"/>
    </location>
</feature>
<evidence type="ECO:0000256" key="2">
    <source>
        <dbReference type="ARBA" id="ARBA00022692"/>
    </source>
</evidence>
<reference evidence="7 8" key="1">
    <citation type="submission" date="2022-10" db="EMBL/GenBank/DDBJ databases">
        <title>paucibacter sp. hw8 Genome sequencing.</title>
        <authorList>
            <person name="Park S."/>
        </authorList>
    </citation>
    <scope>NUCLEOTIDE SEQUENCE [LARGE SCALE GENOMIC DNA]</scope>
    <source>
        <strain evidence="8">hw8</strain>
    </source>
</reference>
<evidence type="ECO:0000256" key="3">
    <source>
        <dbReference type="ARBA" id="ARBA00022989"/>
    </source>
</evidence>
<name>A0ABT5KSB5_9BURK</name>
<evidence type="ECO:0000256" key="1">
    <source>
        <dbReference type="ARBA" id="ARBA00004141"/>
    </source>
</evidence>
<accession>A0ABT5KSB5</accession>
<evidence type="ECO:0000259" key="6">
    <source>
        <dbReference type="PROSITE" id="PS50850"/>
    </source>
</evidence>
<feature type="transmembrane region" description="Helical" evidence="5">
    <location>
        <begin position="50"/>
        <end position="72"/>
    </location>
</feature>
<feature type="transmembrane region" description="Helical" evidence="5">
    <location>
        <begin position="176"/>
        <end position="194"/>
    </location>
</feature>
<comment type="caution">
    <text evidence="7">The sequence shown here is derived from an EMBL/GenBank/DDBJ whole genome shotgun (WGS) entry which is preliminary data.</text>
</comment>
<keyword evidence="2 5" id="KW-0812">Transmembrane</keyword>
<dbReference type="Pfam" id="PF07690">
    <property type="entry name" value="MFS_1"/>
    <property type="match status" value="1"/>
</dbReference>
<evidence type="ECO:0000313" key="7">
    <source>
        <dbReference type="EMBL" id="MDC8784672.1"/>
    </source>
</evidence>
<dbReference type="InterPro" id="IPR020846">
    <property type="entry name" value="MFS_dom"/>
</dbReference>
<protein>
    <submittedName>
        <fullName evidence="7">MFS transporter</fullName>
    </submittedName>
</protein>
<dbReference type="PANTHER" id="PTHR23508">
    <property type="entry name" value="CARBOXYLIC ACID TRANSPORTER PROTEIN HOMOLOG"/>
    <property type="match status" value="1"/>
</dbReference>
<dbReference type="RefSeq" id="WP_273595793.1">
    <property type="nucleotide sequence ID" value="NZ_JAQQXS010000004.1"/>
</dbReference>
<keyword evidence="4 5" id="KW-0472">Membrane</keyword>